<dbReference type="EMBL" id="MLAK01001204">
    <property type="protein sequence ID" value="OHS96013.1"/>
    <property type="molecule type" value="Genomic_DNA"/>
</dbReference>
<feature type="domain" description="CUE" evidence="2">
    <location>
        <begin position="339"/>
        <end position="371"/>
    </location>
</feature>
<sequence length="945" mass="108496">MNANKNDKLDQDFPSLNPKPKPKPKPKIQKPTLVPVGEPSINSSPEKTANQHNQTNEANQTDSKINNDAKTDTQPADNQSENISSPSQSNKRGFKPAISKDAQQNNPSPNKFRNFKRSNNQDISSIKNKPKKGFSPQKNAASPFQRIKSSKELGCSSPEAIQKRKAREYDIKRLLEISQRDEEEVAKAYDESKGDFDHALELLLLENSKEEKKAALNQLFFLKSLQMRFPDVPSDVLDEAIQMKGYNDINEIIQYIESFSDMDESYVKHKNEEMEERVRSRERRKREKEAEREKVRQERERKERERKENAKKEINFVSPDEAQRKKYAPDVDQFKLNLDSLKFRFPDVPEDSLLEALKRKDNNVEAVIEEIESFPEIDDDYIQKVKEEKEKEKKRREIRRNTQRLQEKKAAKQLNPHRKPYTPKNTFRTRHRKPNEDNHSFDNNDDNNGSDEFQVNLPDQKVSFTRRDDDIQKLKGTYPDIPADIITDVYDSVFPPSVSYVAELLSTHPVEYFGPGSTRSNLIKLFAGIPAQMIDDTLSHITNETAAADFIRNQIDLLRTRPENISFTTYIELDMHGEDPNINKALDWVPVIRDALNSALAQHVDIVRFITGQGRHSSGDPILRPLVMLTCTRLDFICEVDVDNPGRLSCRISSHGYANQADLRKSTRKEENIAKNMQLISEKFPDIPKNCVRIIASLASKRSNIDPVKYTESFEEKLAYAETVAINEERRAKAAKRVRVIYSLQKEFPQIPKEVIEKVVREKKSKSKATTLLNLIMKEVPIEHIPNFADLAYRIQFTPTENIIDELKLNNFDFEETSHKLLTVSMAGVQGALQVMQVDLVLNSTRADGSPKFIPSIEIDLTNCGVEKAQRSIARIIGGLSEKMFSEIIMLFAPFNYGRCAIPDILPFVTELAEKSENEFMINHDSTKKLIHMAMLKNFTDTMIL</sequence>
<keyword evidence="4" id="KW-1185">Reference proteome</keyword>
<feature type="region of interest" description="Disordered" evidence="1">
    <location>
        <begin position="276"/>
        <end position="312"/>
    </location>
</feature>
<feature type="compositionally biased region" description="Polar residues" evidence="1">
    <location>
        <begin position="101"/>
        <end position="127"/>
    </location>
</feature>
<feature type="region of interest" description="Disordered" evidence="1">
    <location>
        <begin position="388"/>
        <end position="455"/>
    </location>
</feature>
<dbReference type="InterPro" id="IPR003892">
    <property type="entry name" value="CUE"/>
</dbReference>
<evidence type="ECO:0000256" key="1">
    <source>
        <dbReference type="SAM" id="MobiDB-lite"/>
    </source>
</evidence>
<feature type="compositionally biased region" description="Polar residues" evidence="1">
    <location>
        <begin position="40"/>
        <end position="64"/>
    </location>
</feature>
<comment type="caution">
    <text evidence="3">The sequence shown here is derived from an EMBL/GenBank/DDBJ whole genome shotgun (WGS) entry which is preliminary data.</text>
</comment>
<feature type="compositionally biased region" description="Basic residues" evidence="1">
    <location>
        <begin position="415"/>
        <end position="433"/>
    </location>
</feature>
<dbReference type="RefSeq" id="XP_068349150.1">
    <property type="nucleotide sequence ID" value="XM_068495286.1"/>
</dbReference>
<evidence type="ECO:0000259" key="2">
    <source>
        <dbReference type="Pfam" id="PF02845"/>
    </source>
</evidence>
<reference evidence="3" key="1">
    <citation type="submission" date="2016-10" db="EMBL/GenBank/DDBJ databases">
        <authorList>
            <person name="Benchimol M."/>
            <person name="Almeida L.G."/>
            <person name="Vasconcelos A.T."/>
            <person name="Perreira-Neves A."/>
            <person name="Rosa I.A."/>
            <person name="Tasca T."/>
            <person name="Bogo M.R."/>
            <person name="de Souza W."/>
        </authorList>
    </citation>
    <scope>NUCLEOTIDE SEQUENCE [LARGE SCALE GENOMIC DNA]</scope>
    <source>
        <strain evidence="3">K</strain>
    </source>
</reference>
<dbReference type="GO" id="GO:0043130">
    <property type="term" value="F:ubiquitin binding"/>
    <property type="evidence" value="ECO:0007669"/>
    <property type="project" value="InterPro"/>
</dbReference>
<accession>A0A1J4JEY9</accession>
<protein>
    <recommendedName>
        <fullName evidence="2">CUE domain-containing protein</fullName>
    </recommendedName>
</protein>
<feature type="compositionally biased region" description="Basic residues" evidence="1">
    <location>
        <begin position="392"/>
        <end position="402"/>
    </location>
</feature>
<proteinExistence type="predicted"/>
<feature type="compositionally biased region" description="Basic and acidic residues" evidence="1">
    <location>
        <begin position="287"/>
        <end position="312"/>
    </location>
</feature>
<dbReference type="VEuPathDB" id="TrichDB:TRFO_10185"/>
<dbReference type="GeneID" id="94829990"/>
<dbReference type="AlphaFoldDB" id="A0A1J4JEY9"/>
<organism evidence="3 4">
    <name type="scientific">Tritrichomonas foetus</name>
    <dbReference type="NCBI Taxonomy" id="1144522"/>
    <lineage>
        <taxon>Eukaryota</taxon>
        <taxon>Metamonada</taxon>
        <taxon>Parabasalia</taxon>
        <taxon>Tritrichomonadida</taxon>
        <taxon>Tritrichomonadidae</taxon>
        <taxon>Tritrichomonas</taxon>
    </lineage>
</organism>
<evidence type="ECO:0000313" key="4">
    <source>
        <dbReference type="Proteomes" id="UP000179807"/>
    </source>
</evidence>
<feature type="compositionally biased region" description="Polar residues" evidence="1">
    <location>
        <begin position="72"/>
        <end position="91"/>
    </location>
</feature>
<dbReference type="Pfam" id="PF02845">
    <property type="entry name" value="CUE"/>
    <property type="match status" value="1"/>
</dbReference>
<name>A0A1J4JEY9_9EUKA</name>
<dbReference type="CDD" id="cd14279">
    <property type="entry name" value="CUE"/>
    <property type="match status" value="1"/>
</dbReference>
<gene>
    <name evidence="3" type="ORF">TRFO_10185</name>
</gene>
<dbReference type="Proteomes" id="UP000179807">
    <property type="component" value="Unassembled WGS sequence"/>
</dbReference>
<feature type="compositionally biased region" description="Basic and acidic residues" evidence="1">
    <location>
        <begin position="1"/>
        <end position="11"/>
    </location>
</feature>
<feature type="region of interest" description="Disordered" evidence="1">
    <location>
        <begin position="1"/>
        <end position="159"/>
    </location>
</feature>
<evidence type="ECO:0000313" key="3">
    <source>
        <dbReference type="EMBL" id="OHS96013.1"/>
    </source>
</evidence>